<dbReference type="RefSeq" id="WP_252780079.1">
    <property type="nucleotide sequence ID" value="NZ_CP097478.1"/>
</dbReference>
<evidence type="ECO:0000256" key="9">
    <source>
        <dbReference type="ARBA" id="ARBA00023204"/>
    </source>
</evidence>
<keyword evidence="5" id="KW-0347">Helicase</keyword>
<keyword evidence="9" id="KW-0234">DNA repair</keyword>
<keyword evidence="4" id="KW-0378">Hydrolase</keyword>
<dbReference type="PANTHER" id="PTHR30591">
    <property type="entry name" value="RECBCD ENZYME SUBUNIT RECC"/>
    <property type="match status" value="1"/>
</dbReference>
<keyword evidence="2" id="KW-0547">Nucleotide-binding</keyword>
<keyword evidence="8" id="KW-0238">DNA-binding</keyword>
<evidence type="ECO:0000256" key="2">
    <source>
        <dbReference type="ARBA" id="ARBA00022741"/>
    </source>
</evidence>
<dbReference type="EMBL" id="CP097478">
    <property type="protein sequence ID" value="USS93269.1"/>
    <property type="molecule type" value="Genomic_DNA"/>
</dbReference>
<feature type="domain" description="PD-(D/E)XK endonuclease-like" evidence="10">
    <location>
        <begin position="805"/>
        <end position="1130"/>
    </location>
</feature>
<evidence type="ECO:0000256" key="5">
    <source>
        <dbReference type="ARBA" id="ARBA00022806"/>
    </source>
</evidence>
<evidence type="ECO:0000256" key="8">
    <source>
        <dbReference type="ARBA" id="ARBA00023125"/>
    </source>
</evidence>
<accession>A0ABY5C5C7</accession>
<proteinExistence type="predicted"/>
<evidence type="ECO:0000313" key="12">
    <source>
        <dbReference type="EMBL" id="USS93269.1"/>
    </source>
</evidence>
<keyword evidence="13" id="KW-1185">Reference proteome</keyword>
<evidence type="ECO:0000256" key="6">
    <source>
        <dbReference type="ARBA" id="ARBA00022839"/>
    </source>
</evidence>
<feature type="domain" description="ATP-dependent helicase/deoxyribonuclease subunit B N-terminal" evidence="11">
    <location>
        <begin position="5"/>
        <end position="268"/>
    </location>
</feature>
<dbReference type="SUPFAM" id="SSF52540">
    <property type="entry name" value="P-loop containing nucleoside triphosphate hydrolases"/>
    <property type="match status" value="1"/>
</dbReference>
<name>A0ABY5C5C7_9LACO</name>
<dbReference type="Proteomes" id="UP001057532">
    <property type="component" value="Chromosome"/>
</dbReference>
<evidence type="ECO:0000259" key="10">
    <source>
        <dbReference type="Pfam" id="PF12705"/>
    </source>
</evidence>
<evidence type="ECO:0000313" key="13">
    <source>
        <dbReference type="Proteomes" id="UP001057532"/>
    </source>
</evidence>
<evidence type="ECO:0000256" key="3">
    <source>
        <dbReference type="ARBA" id="ARBA00022763"/>
    </source>
</evidence>
<keyword evidence="3" id="KW-0227">DNA damage</keyword>
<keyword evidence="6" id="KW-0269">Exonuclease</keyword>
<protein>
    <submittedName>
        <fullName evidence="12">PD-(D/E)XK nuclease family protein</fullName>
    </submittedName>
</protein>
<dbReference type="PANTHER" id="PTHR30591:SF1">
    <property type="entry name" value="RECBCD ENZYME SUBUNIT RECC"/>
    <property type="match status" value="1"/>
</dbReference>
<organism evidence="12 13">
    <name type="scientific">Fructilactobacillus ixorae</name>
    <dbReference type="NCBI Taxonomy" id="1750535"/>
    <lineage>
        <taxon>Bacteria</taxon>
        <taxon>Bacillati</taxon>
        <taxon>Bacillota</taxon>
        <taxon>Bacilli</taxon>
        <taxon>Lactobacillales</taxon>
        <taxon>Lactobacillaceae</taxon>
        <taxon>Fructilactobacillus</taxon>
    </lineage>
</organism>
<gene>
    <name evidence="12" type="ORF">M8332_06680</name>
</gene>
<dbReference type="Pfam" id="PF12705">
    <property type="entry name" value="PDDEXK_1"/>
    <property type="match status" value="1"/>
</dbReference>
<dbReference type="Gene3D" id="3.40.50.300">
    <property type="entry name" value="P-loop containing nucleotide triphosphate hydrolases"/>
    <property type="match status" value="4"/>
</dbReference>
<dbReference type="InterPro" id="IPR027417">
    <property type="entry name" value="P-loop_NTPase"/>
</dbReference>
<evidence type="ECO:0000259" key="11">
    <source>
        <dbReference type="Pfam" id="PF21445"/>
    </source>
</evidence>
<evidence type="ECO:0000256" key="4">
    <source>
        <dbReference type="ARBA" id="ARBA00022801"/>
    </source>
</evidence>
<dbReference type="Pfam" id="PF21445">
    <property type="entry name" value="ADDB_N"/>
    <property type="match status" value="1"/>
</dbReference>
<evidence type="ECO:0000256" key="1">
    <source>
        <dbReference type="ARBA" id="ARBA00022722"/>
    </source>
</evidence>
<dbReference type="InterPro" id="IPR038726">
    <property type="entry name" value="PDDEXK_AddAB-type"/>
</dbReference>
<sequence length="1186" mass="136612">MSLQFILGPASAEHFGQVVQSMHRAAEQHPDDQYFQIVPNNVKFEAELGTLKRLNLKQRATYAQNQIQTFSFSRLIWYFLRDQPAYQVPQLSPVAINMIIFQIITEHEADLTIYRGEGQQAGFIQQVAEQLMELQQGNLSPDDLHQLQDNTTGELRNKLHDLELIYRAFLQATDGKYLYQAATLELLNESLLRMPAQQLGQLHFYFTGFSELTAQELQLVHTLIRRAHVVVDLTLEQPVREAAPSPETFFAQPGRLYYRLYQYAQEHSRILPDQYAPARDLQPGLAQLEEYWISSSELERKLPKAPATNPNLHVLQAATPFDELMNVATKIRQLVATGKYRYGDFLVVARNLSDYENIIDPIFSLQQIPYFTDIQKQMENHPLVVLLQALFAIYKPNRARNYRYEDVMKLLKTELLIPKQDEKHFEGLDKFRWQLALCENLVLKNGYYGKKWTQQADWKYTTVVDETTGVVVDKNQAFSQAINQIRHFVKDNLPPFYRRLTQAQTGREAAQILYQFLVNHGVPSRLQEWQQQATEAGKLQEAGQAEQVWNEFCHILDDYVNVLGDQEFVQDDFLALLQAGFVGATYSQIPSTLDQVTISEMGRYHLRNKRITIVVGADDHNLPVRIERQSLLSDGDRDQLGEQLAADQFLATTSETQMVAEPYEDYLTFLTPQDQLYFSHHVGNGTDDALLKQSPYVQRIQEFFGLTTETFHAQPDATNLDVQPYLGSPRATLKYLIPVALASKKQRQPLNPSWATIQKTLEQAVDPTLQHLTRNLMSSLDYRNEPTPLQPEIVTGLYGQRILTSISKLEEFYSNPYEYFLEYGLRLKERDEFEINAAETGSFYHDALDQLMKVVNQQKLELGELDNQQIKELVTEVTTKLIEADRTQRYEILQSSERMNYLKGQLIQTVNEMAQTLRNQARHVHMRPRQTEVAFGPGQRYQELQFDLGHDQQVSVQGRIDRIDGMDVAGTDYLNIVDYKSSQHKINFAEIYDGTAMQMMTYMDAVLKNLDAISDADQAKLIGALYLRVFNPVLKPKDLEHWQDVHAIQSNLLKKHKYSGILLADQAVLKSLGDQDVSDIYPFAFNQKNDSFNKQKSSVISQADLDRVIHHTERLIQTAGKRIFAGDTRLWPARFQARSTITNSPYQAVMQFDPLLAENNYREVENLSMKAVLEKLRDEQKGDRHE</sequence>
<evidence type="ECO:0000256" key="7">
    <source>
        <dbReference type="ARBA" id="ARBA00022840"/>
    </source>
</evidence>
<dbReference type="InterPro" id="IPR049035">
    <property type="entry name" value="ADDB_N"/>
</dbReference>
<keyword evidence="7" id="KW-0067">ATP-binding</keyword>
<keyword evidence="1" id="KW-0540">Nuclease</keyword>
<reference evidence="12" key="1">
    <citation type="submission" date="2022-05" db="EMBL/GenBank/DDBJ databases">
        <authorList>
            <person name="Oliphant S.A."/>
            <person name="Watson-Haigh N.S."/>
            <person name="Sumby K.M."/>
            <person name="Gardner J.M."/>
            <person name="Jiranek V."/>
        </authorList>
    </citation>
    <scope>NUCLEOTIDE SEQUENCE</scope>
    <source>
        <strain evidence="12">Ru20-1</strain>
    </source>
</reference>